<feature type="domain" description="CBM6" evidence="1">
    <location>
        <begin position="65"/>
        <end position="201"/>
    </location>
</feature>
<dbReference type="EMBL" id="AP019400">
    <property type="protein sequence ID" value="BBI30933.1"/>
    <property type="molecule type" value="Genomic_DNA"/>
</dbReference>
<keyword evidence="3" id="KW-1185">Reference proteome</keyword>
<sequence>MTTNYKGQPYKDSKYSGGPQSIPGTLMCAYYDFGGEGIAYHDTIEQNQGSGMLNPLDGTYLNEFRKDESVDISYTKPNGIDDSSFNLVQPELGIPYVGWTEPGEWLKYTVEVAQDGIYTVNLLYTSNKGGAISLSVNDQDVTGPLPILSTYRDDDEIEWRQWHHWNIAKGLVDLQLKQGTQVLTIHTVEQGQMNYAYLEFVLKE</sequence>
<dbReference type="CDD" id="cd04080">
    <property type="entry name" value="CBM6_cellulase-like"/>
    <property type="match status" value="1"/>
</dbReference>
<dbReference type="InterPro" id="IPR008979">
    <property type="entry name" value="Galactose-bd-like_sf"/>
</dbReference>
<gene>
    <name evidence="2" type="ORF">KCTCHS21_03320</name>
</gene>
<dbReference type="GO" id="GO:0030246">
    <property type="term" value="F:carbohydrate binding"/>
    <property type="evidence" value="ECO:0007669"/>
    <property type="project" value="InterPro"/>
</dbReference>
<protein>
    <recommendedName>
        <fullName evidence="1">CBM6 domain-containing protein</fullName>
    </recommendedName>
</protein>
<evidence type="ECO:0000313" key="2">
    <source>
        <dbReference type="EMBL" id="BBI30933.1"/>
    </source>
</evidence>
<dbReference type="PROSITE" id="PS51175">
    <property type="entry name" value="CBM6"/>
    <property type="match status" value="1"/>
</dbReference>
<accession>A0A3T1CYK2</accession>
<dbReference type="KEGG" id="cohn:KCTCHS21_03320"/>
<dbReference type="RefSeq" id="WP_197726498.1">
    <property type="nucleotide sequence ID" value="NZ_AP019400.1"/>
</dbReference>
<reference evidence="2 3" key="1">
    <citation type="submission" date="2019-01" db="EMBL/GenBank/DDBJ databases">
        <title>Complete genome sequence of Cohnella hallensis HS21 isolated from Korean fir (Abies koreana) rhizospheric soil.</title>
        <authorList>
            <person name="Jiang L."/>
            <person name="Kang S.W."/>
            <person name="Kim S."/>
            <person name="Jung J."/>
            <person name="Kim C.Y."/>
            <person name="Kim D.H."/>
            <person name="Kim S.W."/>
            <person name="Lee J."/>
        </authorList>
    </citation>
    <scope>NUCLEOTIDE SEQUENCE [LARGE SCALE GENOMIC DNA]</scope>
    <source>
        <strain evidence="2 3">HS21</strain>
    </source>
</reference>
<dbReference type="Proteomes" id="UP000289856">
    <property type="component" value="Chromosome"/>
</dbReference>
<evidence type="ECO:0000313" key="3">
    <source>
        <dbReference type="Proteomes" id="UP000289856"/>
    </source>
</evidence>
<dbReference type="SUPFAM" id="SSF49785">
    <property type="entry name" value="Galactose-binding domain-like"/>
    <property type="match status" value="1"/>
</dbReference>
<evidence type="ECO:0000259" key="1">
    <source>
        <dbReference type="PROSITE" id="PS51175"/>
    </source>
</evidence>
<name>A0A3T1CYK2_9BACL</name>
<dbReference type="InterPro" id="IPR005084">
    <property type="entry name" value="CBM6"/>
</dbReference>
<proteinExistence type="predicted"/>
<dbReference type="Gene3D" id="2.60.120.260">
    <property type="entry name" value="Galactose-binding domain-like"/>
    <property type="match status" value="1"/>
</dbReference>
<organism evidence="2 3">
    <name type="scientific">Cohnella abietis</name>
    <dbReference type="NCBI Taxonomy" id="2507935"/>
    <lineage>
        <taxon>Bacteria</taxon>
        <taxon>Bacillati</taxon>
        <taxon>Bacillota</taxon>
        <taxon>Bacilli</taxon>
        <taxon>Bacillales</taxon>
        <taxon>Paenibacillaceae</taxon>
        <taxon>Cohnella</taxon>
    </lineage>
</organism>
<dbReference type="AlphaFoldDB" id="A0A3T1CYK2"/>